<accession>A0ACB7TJ94</accession>
<sequence>MPLSFLNVVEPLDVREAPGRHLKAGRSISQSWSTEQVGRRAASHKERETLGMGCTTVGFGQLHKVCQRRALAAKGAASSLASRPAAARAGSPLPPTGRKRADTFSGTAIKLRGAQDKQECREARRRGNKLRRPAGSIHLKQQLPRGGSALSRSAAQQRRGGRLTLAQRREGRRSPGRRSFSAAFIDAAGTDHAATMILQRNVFRLELLARVPPASKAPSDEDCLHLAKKAARSIDEGPLFLLLVDGAKVKSKSEQAAQVRNHGTLLTCLFDPEEPRVVTTIFLLDDEGSGDRKKEVAVWRAATEEEARALCNFKDPLPENESLSSSPSDTLSSLNSLSSTGSSDSLKTSSSRQVLVAASRSASRDRRADSRQREAPKVLPSPPGEQERSGRKTDSSRKESSRKLPHLWTAAANSLKRAPQILVRPAGNQALQPGPSSWMRWSPPRVPVMCFQPFGRPLVNQDGRGYHPNVPTQLPHHAKGNSRNAAALLHSPQRSMLRSGSLSSQESGGSDNEGHHQATEFDHHSRHRSKKVVTFNYMTKVQFM</sequence>
<dbReference type="Proteomes" id="UP000821845">
    <property type="component" value="Chromosome 1"/>
</dbReference>
<name>A0ACB7TJ94_HYAAI</name>
<evidence type="ECO:0000313" key="1">
    <source>
        <dbReference type="EMBL" id="KAH6946286.1"/>
    </source>
</evidence>
<comment type="caution">
    <text evidence="1">The sequence shown here is derived from an EMBL/GenBank/DDBJ whole genome shotgun (WGS) entry which is preliminary data.</text>
</comment>
<organism evidence="1 2">
    <name type="scientific">Hyalomma asiaticum</name>
    <name type="common">Tick</name>
    <dbReference type="NCBI Taxonomy" id="266040"/>
    <lineage>
        <taxon>Eukaryota</taxon>
        <taxon>Metazoa</taxon>
        <taxon>Ecdysozoa</taxon>
        <taxon>Arthropoda</taxon>
        <taxon>Chelicerata</taxon>
        <taxon>Arachnida</taxon>
        <taxon>Acari</taxon>
        <taxon>Parasitiformes</taxon>
        <taxon>Ixodida</taxon>
        <taxon>Ixodoidea</taxon>
        <taxon>Ixodidae</taxon>
        <taxon>Hyalomminae</taxon>
        <taxon>Hyalomma</taxon>
    </lineage>
</organism>
<reference evidence="1" key="1">
    <citation type="submission" date="2020-05" db="EMBL/GenBank/DDBJ databases">
        <title>Large-scale comparative analyses of tick genomes elucidate their genetic diversity and vector capacities.</title>
        <authorList>
            <person name="Jia N."/>
            <person name="Wang J."/>
            <person name="Shi W."/>
            <person name="Du L."/>
            <person name="Sun Y."/>
            <person name="Zhan W."/>
            <person name="Jiang J."/>
            <person name="Wang Q."/>
            <person name="Zhang B."/>
            <person name="Ji P."/>
            <person name="Sakyi L.B."/>
            <person name="Cui X."/>
            <person name="Yuan T."/>
            <person name="Jiang B."/>
            <person name="Yang W."/>
            <person name="Lam T.T.-Y."/>
            <person name="Chang Q."/>
            <person name="Ding S."/>
            <person name="Wang X."/>
            <person name="Zhu J."/>
            <person name="Ruan X."/>
            <person name="Zhao L."/>
            <person name="Wei J."/>
            <person name="Que T."/>
            <person name="Du C."/>
            <person name="Cheng J."/>
            <person name="Dai P."/>
            <person name="Han X."/>
            <person name="Huang E."/>
            <person name="Gao Y."/>
            <person name="Liu J."/>
            <person name="Shao H."/>
            <person name="Ye R."/>
            <person name="Li L."/>
            <person name="Wei W."/>
            <person name="Wang X."/>
            <person name="Wang C."/>
            <person name="Yang T."/>
            <person name="Huo Q."/>
            <person name="Li W."/>
            <person name="Guo W."/>
            <person name="Chen H."/>
            <person name="Zhou L."/>
            <person name="Ni X."/>
            <person name="Tian J."/>
            <person name="Zhou Y."/>
            <person name="Sheng Y."/>
            <person name="Liu T."/>
            <person name="Pan Y."/>
            <person name="Xia L."/>
            <person name="Li J."/>
            <person name="Zhao F."/>
            <person name="Cao W."/>
        </authorList>
    </citation>
    <scope>NUCLEOTIDE SEQUENCE</scope>
    <source>
        <strain evidence="1">Hyas-2018</strain>
    </source>
</reference>
<gene>
    <name evidence="1" type="ORF">HPB50_012682</name>
</gene>
<keyword evidence="2" id="KW-1185">Reference proteome</keyword>
<dbReference type="EMBL" id="CM023481">
    <property type="protein sequence ID" value="KAH6946286.1"/>
    <property type="molecule type" value="Genomic_DNA"/>
</dbReference>
<evidence type="ECO:0000313" key="2">
    <source>
        <dbReference type="Proteomes" id="UP000821845"/>
    </source>
</evidence>
<protein>
    <submittedName>
        <fullName evidence="1">Uncharacterized protein</fullName>
    </submittedName>
</protein>
<proteinExistence type="predicted"/>